<dbReference type="Proteomes" id="UP001500467">
    <property type="component" value="Unassembled WGS sequence"/>
</dbReference>
<dbReference type="PRINTS" id="PR00080">
    <property type="entry name" value="SDRFAMILY"/>
</dbReference>
<protein>
    <submittedName>
        <fullName evidence="3">SDR family NAD(P)-dependent oxidoreductase</fullName>
    </submittedName>
</protein>
<gene>
    <name evidence="3" type="ORF">GCM10009675_08990</name>
</gene>
<dbReference type="CDD" id="cd05233">
    <property type="entry name" value="SDR_c"/>
    <property type="match status" value="1"/>
</dbReference>
<name>A0ABP4FUI6_9PSEU</name>
<dbReference type="RefSeq" id="WP_253859465.1">
    <property type="nucleotide sequence ID" value="NZ_BAAALM010000004.1"/>
</dbReference>
<sequence length="238" mass="24144">MTQSTAPTRRTLPTPPTALVTGGASGIGAAAAARLRADGVDVVTADLAAGADEKLDVTDPDAVAALVAARGPFGILVHSAGIVGPAEPLSELDLDEWREVYRINVDGTFLLCRAVVPGMVAAGWGRIVTMASIAAKEGNPGQSAYSSSKAAVIGLTKSLGKELATTGVLVNAVAPAAVATPMNARTDPAVLARSRDLTPMGRMGRSEEIAELVAWLCSDRVGFSTGAVFDASGGRASY</sequence>
<dbReference type="Gene3D" id="3.40.50.720">
    <property type="entry name" value="NAD(P)-binding Rossmann-like Domain"/>
    <property type="match status" value="1"/>
</dbReference>
<proteinExistence type="inferred from homology"/>
<dbReference type="SMART" id="SM00822">
    <property type="entry name" value="PKS_KR"/>
    <property type="match status" value="1"/>
</dbReference>
<dbReference type="EMBL" id="BAAALM010000004">
    <property type="protein sequence ID" value="GAA1196115.1"/>
    <property type="molecule type" value="Genomic_DNA"/>
</dbReference>
<dbReference type="PROSITE" id="PS00061">
    <property type="entry name" value="ADH_SHORT"/>
    <property type="match status" value="1"/>
</dbReference>
<comment type="similarity">
    <text evidence="1">Belongs to the short-chain dehydrogenases/reductases (SDR) family.</text>
</comment>
<evidence type="ECO:0000259" key="2">
    <source>
        <dbReference type="SMART" id="SM00822"/>
    </source>
</evidence>
<dbReference type="Pfam" id="PF13561">
    <property type="entry name" value="adh_short_C2"/>
    <property type="match status" value="1"/>
</dbReference>
<feature type="domain" description="Ketoreductase" evidence="2">
    <location>
        <begin position="16"/>
        <end position="178"/>
    </location>
</feature>
<organism evidence="3 4">
    <name type="scientific">Prauserella alba</name>
    <dbReference type="NCBI Taxonomy" id="176898"/>
    <lineage>
        <taxon>Bacteria</taxon>
        <taxon>Bacillati</taxon>
        <taxon>Actinomycetota</taxon>
        <taxon>Actinomycetes</taxon>
        <taxon>Pseudonocardiales</taxon>
        <taxon>Pseudonocardiaceae</taxon>
        <taxon>Prauserella</taxon>
    </lineage>
</organism>
<dbReference type="PRINTS" id="PR00081">
    <property type="entry name" value="GDHRDH"/>
</dbReference>
<evidence type="ECO:0000313" key="3">
    <source>
        <dbReference type="EMBL" id="GAA1196115.1"/>
    </source>
</evidence>
<dbReference type="InterPro" id="IPR057326">
    <property type="entry name" value="KR_dom"/>
</dbReference>
<dbReference type="SUPFAM" id="SSF51735">
    <property type="entry name" value="NAD(P)-binding Rossmann-fold domains"/>
    <property type="match status" value="1"/>
</dbReference>
<reference evidence="4" key="1">
    <citation type="journal article" date="2019" name="Int. J. Syst. Evol. Microbiol.">
        <title>The Global Catalogue of Microorganisms (GCM) 10K type strain sequencing project: providing services to taxonomists for standard genome sequencing and annotation.</title>
        <authorList>
            <consortium name="The Broad Institute Genomics Platform"/>
            <consortium name="The Broad Institute Genome Sequencing Center for Infectious Disease"/>
            <person name="Wu L."/>
            <person name="Ma J."/>
        </authorList>
    </citation>
    <scope>NUCLEOTIDE SEQUENCE [LARGE SCALE GENOMIC DNA]</scope>
    <source>
        <strain evidence="4">JCM 13022</strain>
    </source>
</reference>
<keyword evidence="4" id="KW-1185">Reference proteome</keyword>
<evidence type="ECO:0000256" key="1">
    <source>
        <dbReference type="ARBA" id="ARBA00006484"/>
    </source>
</evidence>
<dbReference type="PANTHER" id="PTHR42760">
    <property type="entry name" value="SHORT-CHAIN DEHYDROGENASES/REDUCTASES FAMILY MEMBER"/>
    <property type="match status" value="1"/>
</dbReference>
<dbReference type="InterPro" id="IPR020904">
    <property type="entry name" value="Sc_DH/Rdtase_CS"/>
</dbReference>
<dbReference type="InterPro" id="IPR036291">
    <property type="entry name" value="NAD(P)-bd_dom_sf"/>
</dbReference>
<evidence type="ECO:0000313" key="4">
    <source>
        <dbReference type="Proteomes" id="UP001500467"/>
    </source>
</evidence>
<accession>A0ABP4FUI6</accession>
<dbReference type="InterPro" id="IPR002347">
    <property type="entry name" value="SDR_fam"/>
</dbReference>
<comment type="caution">
    <text evidence="3">The sequence shown here is derived from an EMBL/GenBank/DDBJ whole genome shotgun (WGS) entry which is preliminary data.</text>
</comment>
<dbReference type="PANTHER" id="PTHR42760:SF129">
    <property type="entry name" value="OXIDOREDUCTASE"/>
    <property type="match status" value="1"/>
</dbReference>